<dbReference type="Pfam" id="PF00177">
    <property type="entry name" value="Ribosomal_S7"/>
    <property type="match status" value="1"/>
</dbReference>
<evidence type="ECO:0000256" key="4">
    <source>
        <dbReference type="ARBA" id="ARBA00022980"/>
    </source>
</evidence>
<keyword evidence="5 6" id="KW-0687">Ribonucleoprotein</keyword>
<keyword evidence="10" id="KW-1185">Reference proteome</keyword>
<feature type="domain" description="Small ribosomal subunit protein uS7" evidence="8">
    <location>
        <begin position="2"/>
        <end position="150"/>
    </location>
</feature>
<proteinExistence type="inferred from homology"/>
<dbReference type="SUPFAM" id="SSF47973">
    <property type="entry name" value="Ribosomal protein S7"/>
    <property type="match status" value="1"/>
</dbReference>
<dbReference type="HAMAP" id="MF_00480_B">
    <property type="entry name" value="Ribosomal_uS7_B"/>
    <property type="match status" value="1"/>
</dbReference>
<comment type="similarity">
    <text evidence="1 6 7">Belongs to the universal ribosomal protein uS7 family.</text>
</comment>
<evidence type="ECO:0000256" key="6">
    <source>
        <dbReference type="HAMAP-Rule" id="MF_00480"/>
    </source>
</evidence>
<dbReference type="Proteomes" id="UP001209713">
    <property type="component" value="Unassembled WGS sequence"/>
</dbReference>
<dbReference type="InterPro" id="IPR023798">
    <property type="entry name" value="Ribosomal_uS7_dom"/>
</dbReference>
<dbReference type="PROSITE" id="PS00052">
    <property type="entry name" value="RIBOSOMAL_S7"/>
    <property type="match status" value="1"/>
</dbReference>
<evidence type="ECO:0000256" key="3">
    <source>
        <dbReference type="ARBA" id="ARBA00022884"/>
    </source>
</evidence>
<evidence type="ECO:0000256" key="5">
    <source>
        <dbReference type="ARBA" id="ARBA00023274"/>
    </source>
</evidence>
<reference evidence="9 10" key="1">
    <citation type="submission" date="2022-10" db="EMBL/GenBank/DDBJ databases">
        <title>Marinomonas transparenta sp. nov. and Marinomonas sargassi sp. nov., isolated from marine alga (Sargassum natans (L.) Gaillon).</title>
        <authorList>
            <person name="Wang Y."/>
        </authorList>
    </citation>
    <scope>NUCLEOTIDE SEQUENCE [LARGE SCALE GENOMIC DNA]</scope>
    <source>
        <strain evidence="9 10">C2222</strain>
    </source>
</reference>
<keyword evidence="3 6" id="KW-0694">RNA-binding</keyword>
<comment type="subunit">
    <text evidence="6">Part of the 30S ribosomal subunit. Contacts proteins S9 and S11.</text>
</comment>
<evidence type="ECO:0000256" key="1">
    <source>
        <dbReference type="ARBA" id="ARBA00007151"/>
    </source>
</evidence>
<evidence type="ECO:0000256" key="7">
    <source>
        <dbReference type="RuleBase" id="RU003619"/>
    </source>
</evidence>
<keyword evidence="4 6" id="KW-0689">Ribosomal protein</keyword>
<dbReference type="Gene3D" id="1.10.455.10">
    <property type="entry name" value="Ribosomal protein S7 domain"/>
    <property type="match status" value="1"/>
</dbReference>
<organism evidence="9 10">
    <name type="scientific">Marinomonas sargassi</name>
    <dbReference type="NCBI Taxonomy" id="2984494"/>
    <lineage>
        <taxon>Bacteria</taxon>
        <taxon>Pseudomonadati</taxon>
        <taxon>Pseudomonadota</taxon>
        <taxon>Gammaproteobacteria</taxon>
        <taxon>Oceanospirillales</taxon>
        <taxon>Oceanospirillaceae</taxon>
        <taxon>Marinomonas</taxon>
    </lineage>
</organism>
<dbReference type="GO" id="GO:0005840">
    <property type="term" value="C:ribosome"/>
    <property type="evidence" value="ECO:0007669"/>
    <property type="project" value="UniProtKB-KW"/>
</dbReference>
<gene>
    <name evidence="6 9" type="primary">rpsG</name>
    <name evidence="9" type="ORF">OFY17_14240</name>
</gene>
<sequence>MPRRRVVAKREVLPDPKHGSQTLAKFINHVMVSGKKSVAEAIVYDALETVAQRAKTDAPMGVFEKALESIQPMVEVKSRRVGGATYQVPVEVRPARRAALAMRWLVDFSRKRGEKSMALRLAGEILDAAENKGAAVKKREDVHRMAEANKAFSHFRF</sequence>
<dbReference type="PANTHER" id="PTHR11205">
    <property type="entry name" value="RIBOSOMAL PROTEIN S7"/>
    <property type="match status" value="1"/>
</dbReference>
<accession>A0ABT2YVT0</accession>
<protein>
    <recommendedName>
        <fullName evidence="6">Small ribosomal subunit protein uS7</fullName>
    </recommendedName>
</protein>
<keyword evidence="2 6" id="KW-0699">rRNA-binding</keyword>
<evidence type="ECO:0000256" key="2">
    <source>
        <dbReference type="ARBA" id="ARBA00022730"/>
    </source>
</evidence>
<evidence type="ECO:0000259" key="8">
    <source>
        <dbReference type="Pfam" id="PF00177"/>
    </source>
</evidence>
<dbReference type="InterPro" id="IPR036823">
    <property type="entry name" value="Ribosomal_uS7_dom_sf"/>
</dbReference>
<name>A0ABT2YVT0_9GAMM</name>
<dbReference type="RefSeq" id="WP_263531403.1">
    <property type="nucleotide sequence ID" value="NZ_JAOVZB010000008.1"/>
</dbReference>
<comment type="caution">
    <text evidence="9">The sequence shown here is derived from an EMBL/GenBank/DDBJ whole genome shotgun (WGS) entry which is preliminary data.</text>
</comment>
<dbReference type="CDD" id="cd14869">
    <property type="entry name" value="uS7_Bacteria"/>
    <property type="match status" value="1"/>
</dbReference>
<dbReference type="InterPro" id="IPR000235">
    <property type="entry name" value="Ribosomal_uS7"/>
</dbReference>
<dbReference type="PIRSF" id="PIRSF002122">
    <property type="entry name" value="RPS7p_RPS7a_RPS5e_RPS7o"/>
    <property type="match status" value="1"/>
</dbReference>
<evidence type="ECO:0000313" key="10">
    <source>
        <dbReference type="Proteomes" id="UP001209713"/>
    </source>
</evidence>
<dbReference type="EMBL" id="JAOVZB010000008">
    <property type="protein sequence ID" value="MCV2404021.1"/>
    <property type="molecule type" value="Genomic_DNA"/>
</dbReference>
<dbReference type="NCBIfam" id="TIGR01029">
    <property type="entry name" value="rpsG_bact"/>
    <property type="match status" value="1"/>
</dbReference>
<comment type="function">
    <text evidence="6">One of the primary rRNA binding proteins, it binds directly to 16S rRNA where it nucleates assembly of the head domain of the 30S subunit. Is located at the subunit interface close to the decoding center, probably blocks exit of the E-site tRNA.</text>
</comment>
<keyword evidence="6" id="KW-0820">tRNA-binding</keyword>
<dbReference type="InterPro" id="IPR020606">
    <property type="entry name" value="Ribosomal_uS7_CS"/>
</dbReference>
<evidence type="ECO:0000313" key="9">
    <source>
        <dbReference type="EMBL" id="MCV2404021.1"/>
    </source>
</evidence>
<dbReference type="InterPro" id="IPR005717">
    <property type="entry name" value="Ribosomal_uS7_bac/org-type"/>
</dbReference>